<dbReference type="Pfam" id="PF11967">
    <property type="entry name" value="RecO_N"/>
    <property type="match status" value="1"/>
</dbReference>
<dbReference type="GO" id="GO:0043590">
    <property type="term" value="C:bacterial nucleoid"/>
    <property type="evidence" value="ECO:0007669"/>
    <property type="project" value="TreeGrafter"/>
</dbReference>
<dbReference type="NCBIfam" id="TIGR00613">
    <property type="entry name" value="reco"/>
    <property type="match status" value="1"/>
</dbReference>
<dbReference type="InterPro" id="IPR022572">
    <property type="entry name" value="DNA_rep/recomb_RecO_N"/>
</dbReference>
<evidence type="ECO:0000313" key="9">
    <source>
        <dbReference type="EMBL" id="AHB49481.1"/>
    </source>
</evidence>
<keyword evidence="10" id="KW-1185">Reference proteome</keyword>
<evidence type="ECO:0000256" key="3">
    <source>
        <dbReference type="ARBA" id="ARBA00022763"/>
    </source>
</evidence>
<dbReference type="Pfam" id="PF02565">
    <property type="entry name" value="RecO_C"/>
    <property type="match status" value="1"/>
</dbReference>
<dbReference type="PANTHER" id="PTHR33991:SF1">
    <property type="entry name" value="DNA REPAIR PROTEIN RECO"/>
    <property type="match status" value="1"/>
</dbReference>
<evidence type="ECO:0000259" key="8">
    <source>
        <dbReference type="Pfam" id="PF11967"/>
    </source>
</evidence>
<dbReference type="InterPro" id="IPR012340">
    <property type="entry name" value="NA-bd_OB-fold"/>
</dbReference>
<dbReference type="AlphaFoldDB" id="V5SF36"/>
<dbReference type="Gene3D" id="2.40.50.140">
    <property type="entry name" value="Nucleic acid-binding proteins"/>
    <property type="match status" value="1"/>
</dbReference>
<dbReference type="SUPFAM" id="SSF57863">
    <property type="entry name" value="ArfGap/RecO-like zinc finger"/>
    <property type="match status" value="1"/>
</dbReference>
<evidence type="ECO:0000313" key="10">
    <source>
        <dbReference type="Proteomes" id="UP000018542"/>
    </source>
</evidence>
<reference evidence="9 10" key="1">
    <citation type="journal article" date="2014" name="Genome Announc.">
        <title>Complete Genome Sequence of Hyphomicrobium nitrativorans Strain NL23, a Denitrifying Bacterium Isolated from Biofilm of a Methanol-Fed Denitrification System Treating Seawater at the Montreal Biodome.</title>
        <authorList>
            <person name="Martineau C."/>
            <person name="Villeneuve C."/>
            <person name="Mauffrey F."/>
            <person name="Villemur R."/>
        </authorList>
    </citation>
    <scope>NUCLEOTIDE SEQUENCE [LARGE SCALE GENOMIC DNA]</scope>
    <source>
        <strain evidence="9">NL23</strain>
    </source>
</reference>
<proteinExistence type="inferred from homology"/>
<comment type="function">
    <text evidence="7">Involved in DNA repair and RecF pathway recombination.</text>
</comment>
<name>V5SF36_9HYPH</name>
<dbReference type="KEGG" id="hni:W911_15480"/>
<dbReference type="InterPro" id="IPR003717">
    <property type="entry name" value="RecO"/>
</dbReference>
<evidence type="ECO:0000256" key="7">
    <source>
        <dbReference type="HAMAP-Rule" id="MF_00201"/>
    </source>
</evidence>
<comment type="similarity">
    <text evidence="1 7">Belongs to the RecO family.</text>
</comment>
<keyword evidence="4 7" id="KW-0233">DNA recombination</keyword>
<dbReference type="PATRIC" id="fig|1029756.8.peg.3226"/>
<dbReference type="STRING" id="1029756.W911_15480"/>
<dbReference type="InterPro" id="IPR042242">
    <property type="entry name" value="RecO_C"/>
</dbReference>
<dbReference type="RefSeq" id="WP_023788399.1">
    <property type="nucleotide sequence ID" value="NC_022997.1"/>
</dbReference>
<evidence type="ECO:0000256" key="4">
    <source>
        <dbReference type="ARBA" id="ARBA00023172"/>
    </source>
</evidence>
<keyword evidence="5 7" id="KW-0234">DNA repair</keyword>
<dbReference type="OrthoDB" id="9804792at2"/>
<dbReference type="GO" id="GO:0006302">
    <property type="term" value="P:double-strand break repair"/>
    <property type="evidence" value="ECO:0007669"/>
    <property type="project" value="TreeGrafter"/>
</dbReference>
<dbReference type="InterPro" id="IPR037278">
    <property type="entry name" value="ARFGAP/RecO"/>
</dbReference>
<keyword evidence="3 7" id="KW-0227">DNA damage</keyword>
<evidence type="ECO:0000256" key="2">
    <source>
        <dbReference type="ARBA" id="ARBA00021310"/>
    </source>
</evidence>
<evidence type="ECO:0000256" key="6">
    <source>
        <dbReference type="ARBA" id="ARBA00033409"/>
    </source>
</evidence>
<dbReference type="PANTHER" id="PTHR33991">
    <property type="entry name" value="DNA REPAIR PROTEIN RECO"/>
    <property type="match status" value="1"/>
</dbReference>
<dbReference type="HOGENOM" id="CLU_086029_0_0_5"/>
<sequence length="247" mass="26894">MNWSDEGIVLSVRPHGETASVVELLTRAHGRHLGLVHGGRSRKARPVLQIGNHVAITWKARLADHLGHMQVELIRGYAATAMDEPAALSGLTSLTAMARLLPERDPHPNLYEVTLFVLAYLDDASVWPALLVRWELALIGELGFGLDLTECASTGANDGLIYVSPKSGRAVSASAGEPYRERLLSLPSFLLPGRKAPLAPGDIEAGFALTGHFLETRVLQPRGEELPEARARMLTYLGRMDEPLRTT</sequence>
<evidence type="ECO:0000256" key="1">
    <source>
        <dbReference type="ARBA" id="ARBA00007452"/>
    </source>
</evidence>
<evidence type="ECO:0000256" key="5">
    <source>
        <dbReference type="ARBA" id="ARBA00023204"/>
    </source>
</evidence>
<feature type="domain" description="DNA replication/recombination mediator RecO N-terminal" evidence="8">
    <location>
        <begin position="1"/>
        <end position="76"/>
    </location>
</feature>
<accession>V5SF36</accession>
<dbReference type="EMBL" id="CP006912">
    <property type="protein sequence ID" value="AHB49481.1"/>
    <property type="molecule type" value="Genomic_DNA"/>
</dbReference>
<organism evidence="9 10">
    <name type="scientific">Hyphomicrobium nitrativorans NL23</name>
    <dbReference type="NCBI Taxonomy" id="1029756"/>
    <lineage>
        <taxon>Bacteria</taxon>
        <taxon>Pseudomonadati</taxon>
        <taxon>Pseudomonadota</taxon>
        <taxon>Alphaproteobacteria</taxon>
        <taxon>Hyphomicrobiales</taxon>
        <taxon>Hyphomicrobiaceae</taxon>
        <taxon>Hyphomicrobium</taxon>
    </lineage>
</organism>
<dbReference type="HAMAP" id="MF_00201">
    <property type="entry name" value="RecO"/>
    <property type="match status" value="1"/>
</dbReference>
<dbReference type="GO" id="GO:0006310">
    <property type="term" value="P:DNA recombination"/>
    <property type="evidence" value="ECO:0007669"/>
    <property type="project" value="UniProtKB-UniRule"/>
</dbReference>
<protein>
    <recommendedName>
        <fullName evidence="2 7">DNA repair protein RecO</fullName>
    </recommendedName>
    <alternativeName>
        <fullName evidence="6 7">Recombination protein O</fullName>
    </alternativeName>
</protein>
<dbReference type="Proteomes" id="UP000018542">
    <property type="component" value="Chromosome"/>
</dbReference>
<dbReference type="SUPFAM" id="SSF50249">
    <property type="entry name" value="Nucleic acid-binding proteins"/>
    <property type="match status" value="1"/>
</dbReference>
<gene>
    <name evidence="7" type="primary">recO</name>
    <name evidence="9" type="ORF">W911_15480</name>
</gene>
<dbReference type="Gene3D" id="1.20.1440.120">
    <property type="entry name" value="Recombination protein O, C-terminal domain"/>
    <property type="match status" value="1"/>
</dbReference>